<dbReference type="InterPro" id="IPR001851">
    <property type="entry name" value="ABC_transp_permease"/>
</dbReference>
<evidence type="ECO:0000256" key="8">
    <source>
        <dbReference type="ARBA" id="ARBA00023136"/>
    </source>
</evidence>
<organism evidence="11 12">
    <name type="scientific">Heliorestis convoluta</name>
    <dbReference type="NCBI Taxonomy" id="356322"/>
    <lineage>
        <taxon>Bacteria</taxon>
        <taxon>Bacillati</taxon>
        <taxon>Bacillota</taxon>
        <taxon>Clostridia</taxon>
        <taxon>Eubacteriales</taxon>
        <taxon>Heliobacteriaceae</taxon>
        <taxon>Heliorestis</taxon>
    </lineage>
</organism>
<name>A0A5Q2N0W4_9FIRM</name>
<feature type="transmembrane region" description="Helical" evidence="10">
    <location>
        <begin position="41"/>
        <end position="56"/>
    </location>
</feature>
<sequence length="293" mass="30733">MLLLQQLINGLMQGSIYALVAIGYSLVFGVLNLLNMAHGEVFMIAGFVGLLLILALDLPIYLAIPAAMAAAALLGVIIELLCFRPIKKEFHLAPVVSTIAFGTVLVSLTVNFIGSEPQVFPAHVNIGDFSVGGILISGTELLMFAIAITLMVLLTFMLEKTKTGRAMRAMAENEKAAQILGVNVKRIIITTFAISAALAGIAGILVGLRFGVISPFVGATIGLKALAVMVIGGLGNIYGAMVAGLLLGMLEAATVVIPGLSPYVDAVIWGFLVFVLLFKPNGLLGTRVQAERV</sequence>
<evidence type="ECO:0000313" key="12">
    <source>
        <dbReference type="Proteomes" id="UP000366051"/>
    </source>
</evidence>
<dbReference type="GO" id="GO:0015192">
    <property type="term" value="F:L-phenylalanine transmembrane transporter activity"/>
    <property type="evidence" value="ECO:0007669"/>
    <property type="project" value="TreeGrafter"/>
</dbReference>
<dbReference type="EMBL" id="CP045875">
    <property type="protein sequence ID" value="QGG47423.1"/>
    <property type="molecule type" value="Genomic_DNA"/>
</dbReference>
<feature type="transmembrane region" description="Helical" evidence="10">
    <location>
        <begin position="134"/>
        <end position="158"/>
    </location>
</feature>
<dbReference type="OrthoDB" id="9807115at2"/>
<comment type="similarity">
    <text evidence="9">Belongs to the binding-protein-dependent transport system permease family. LivHM subfamily.</text>
</comment>
<dbReference type="GO" id="GO:1903806">
    <property type="term" value="P:L-isoleucine import across plasma membrane"/>
    <property type="evidence" value="ECO:0007669"/>
    <property type="project" value="TreeGrafter"/>
</dbReference>
<evidence type="ECO:0000256" key="4">
    <source>
        <dbReference type="ARBA" id="ARBA00022519"/>
    </source>
</evidence>
<dbReference type="KEGG" id="hcv:FTV88_1276"/>
<feature type="transmembrane region" description="Helical" evidence="10">
    <location>
        <begin position="15"/>
        <end position="34"/>
    </location>
</feature>
<evidence type="ECO:0000256" key="7">
    <source>
        <dbReference type="ARBA" id="ARBA00022989"/>
    </source>
</evidence>
<dbReference type="Pfam" id="PF02653">
    <property type="entry name" value="BPD_transp_2"/>
    <property type="match status" value="1"/>
</dbReference>
<evidence type="ECO:0000256" key="1">
    <source>
        <dbReference type="ARBA" id="ARBA00004651"/>
    </source>
</evidence>
<gene>
    <name evidence="11" type="ORF">FTV88_1276</name>
</gene>
<evidence type="ECO:0000256" key="6">
    <source>
        <dbReference type="ARBA" id="ARBA00022970"/>
    </source>
</evidence>
<keyword evidence="6" id="KW-0029">Amino-acid transport</keyword>
<dbReference type="GO" id="GO:0015188">
    <property type="term" value="F:L-isoleucine transmembrane transporter activity"/>
    <property type="evidence" value="ECO:0007669"/>
    <property type="project" value="TreeGrafter"/>
</dbReference>
<dbReference type="GO" id="GO:0005304">
    <property type="term" value="F:L-valine transmembrane transporter activity"/>
    <property type="evidence" value="ECO:0007669"/>
    <property type="project" value="TreeGrafter"/>
</dbReference>
<evidence type="ECO:0000256" key="10">
    <source>
        <dbReference type="SAM" id="Phobius"/>
    </source>
</evidence>
<dbReference type="GO" id="GO:0042941">
    <property type="term" value="P:D-alanine transmembrane transport"/>
    <property type="evidence" value="ECO:0007669"/>
    <property type="project" value="TreeGrafter"/>
</dbReference>
<keyword evidence="8 10" id="KW-0472">Membrane</keyword>
<keyword evidence="7 10" id="KW-1133">Transmembrane helix</keyword>
<protein>
    <submittedName>
        <fullName evidence="11">Branched chain amino acid abc transporter, permease protein</fullName>
    </submittedName>
</protein>
<dbReference type="PANTHER" id="PTHR11795:SF371">
    <property type="entry name" value="HIGH-AFFINITY BRANCHED-CHAIN AMINO ACID TRANSPORT SYSTEM PERMEASE PROTEIN LIVH"/>
    <property type="match status" value="1"/>
</dbReference>
<proteinExistence type="inferred from homology"/>
<dbReference type="Proteomes" id="UP000366051">
    <property type="component" value="Chromosome"/>
</dbReference>
<keyword evidence="4" id="KW-0997">Cell inner membrane</keyword>
<dbReference type="AlphaFoldDB" id="A0A5Q2N0W4"/>
<keyword evidence="5 10" id="KW-0812">Transmembrane</keyword>
<accession>A0A5Q2N0W4</accession>
<keyword evidence="2" id="KW-0813">Transport</keyword>
<comment type="subcellular location">
    <subcellularLocation>
        <location evidence="1">Cell membrane</location>
        <topology evidence="1">Multi-pass membrane protein</topology>
    </subcellularLocation>
</comment>
<feature type="transmembrane region" description="Helical" evidence="10">
    <location>
        <begin position="238"/>
        <end position="260"/>
    </location>
</feature>
<evidence type="ECO:0000256" key="2">
    <source>
        <dbReference type="ARBA" id="ARBA00022448"/>
    </source>
</evidence>
<dbReference type="GO" id="GO:0005886">
    <property type="term" value="C:plasma membrane"/>
    <property type="evidence" value="ECO:0007669"/>
    <property type="project" value="UniProtKB-SubCell"/>
</dbReference>
<dbReference type="InterPro" id="IPR052157">
    <property type="entry name" value="BCAA_transport_permease"/>
</dbReference>
<evidence type="ECO:0000256" key="9">
    <source>
        <dbReference type="ARBA" id="ARBA00037998"/>
    </source>
</evidence>
<dbReference type="GO" id="GO:0015808">
    <property type="term" value="P:L-alanine transport"/>
    <property type="evidence" value="ECO:0007669"/>
    <property type="project" value="TreeGrafter"/>
</dbReference>
<dbReference type="CDD" id="cd06582">
    <property type="entry name" value="TM_PBP1_LivH_like"/>
    <property type="match status" value="1"/>
</dbReference>
<evidence type="ECO:0000256" key="3">
    <source>
        <dbReference type="ARBA" id="ARBA00022475"/>
    </source>
</evidence>
<dbReference type="RefSeq" id="WP_153724801.1">
    <property type="nucleotide sequence ID" value="NZ_CP045875.1"/>
</dbReference>
<reference evidence="12" key="1">
    <citation type="submission" date="2019-11" db="EMBL/GenBank/DDBJ databases">
        <title>Genome sequence of Heliorestis convoluta strain HH, an alkaliphilic and minimalistic phototrophic bacterium from a soda lake in Egypt.</title>
        <authorList>
            <person name="Dewey E.D."/>
            <person name="Stokes L.M."/>
            <person name="Burchell B.M."/>
            <person name="Shaffer K.N."/>
            <person name="Huntington A.M."/>
            <person name="Baker J.M."/>
            <person name="Nadendla S."/>
            <person name="Giglio M.G."/>
            <person name="Touchman J.W."/>
            <person name="Blankenship R.E."/>
            <person name="Madigan M.T."/>
            <person name="Sattley W.M."/>
        </authorList>
    </citation>
    <scope>NUCLEOTIDE SEQUENCE [LARGE SCALE GENOMIC DNA]</scope>
    <source>
        <strain evidence="12">HH</strain>
    </source>
</reference>
<keyword evidence="12" id="KW-1185">Reference proteome</keyword>
<evidence type="ECO:0000313" key="11">
    <source>
        <dbReference type="EMBL" id="QGG47423.1"/>
    </source>
</evidence>
<feature type="transmembrane region" description="Helical" evidence="10">
    <location>
        <begin position="266"/>
        <end position="284"/>
    </location>
</feature>
<dbReference type="PANTHER" id="PTHR11795">
    <property type="entry name" value="BRANCHED-CHAIN AMINO ACID TRANSPORT SYSTEM PERMEASE PROTEIN LIVH"/>
    <property type="match status" value="1"/>
</dbReference>
<evidence type="ECO:0000256" key="5">
    <source>
        <dbReference type="ARBA" id="ARBA00022692"/>
    </source>
</evidence>
<dbReference type="GO" id="GO:0015190">
    <property type="term" value="F:L-leucine transmembrane transporter activity"/>
    <property type="evidence" value="ECO:0007669"/>
    <property type="project" value="TreeGrafter"/>
</dbReference>
<keyword evidence="3" id="KW-1003">Cell membrane</keyword>
<feature type="transmembrane region" description="Helical" evidence="10">
    <location>
        <begin position="187"/>
        <end position="206"/>
    </location>
</feature>
<feature type="transmembrane region" description="Helical" evidence="10">
    <location>
        <begin position="62"/>
        <end position="83"/>
    </location>
</feature>
<feature type="transmembrane region" description="Helical" evidence="10">
    <location>
        <begin position="95"/>
        <end position="114"/>
    </location>
</feature>